<dbReference type="EMBL" id="CP042435">
    <property type="protein sequence ID" value="QEC68395.1"/>
    <property type="molecule type" value="Genomic_DNA"/>
</dbReference>
<dbReference type="Pfam" id="PF12872">
    <property type="entry name" value="OST-HTH"/>
    <property type="match status" value="1"/>
</dbReference>
<dbReference type="PANTHER" id="PTHR35811">
    <property type="entry name" value="SLR1870 PROTEIN"/>
    <property type="match status" value="1"/>
</dbReference>
<dbReference type="AlphaFoldDB" id="A0A5B8VBJ9"/>
<dbReference type="OrthoDB" id="9783963at2"/>
<dbReference type="GO" id="GO:0004540">
    <property type="term" value="F:RNA nuclease activity"/>
    <property type="evidence" value="ECO:0007669"/>
    <property type="project" value="InterPro"/>
</dbReference>
<dbReference type="Proteomes" id="UP000321533">
    <property type="component" value="Chromosome"/>
</dbReference>
<dbReference type="Gene3D" id="3.40.50.1010">
    <property type="entry name" value="5'-nuclease"/>
    <property type="match status" value="1"/>
</dbReference>
<feature type="domain" description="HTH OST-type" evidence="2">
    <location>
        <begin position="183"/>
        <end position="260"/>
    </location>
</feature>
<accession>A0A5B8VBJ9</accession>
<name>A0A5B8VBJ9_9BACT</name>
<gene>
    <name evidence="3" type="ORF">FRZ67_14185</name>
</gene>
<sequence length="261" mass="29203">MVMNNNNDLRLAVLIDADNVPYASVKEMFEEIAKYGTPTFKRIYADWTKPTVSGWKGVLLENAITPIQQYSYTTGKNATDSAMIIDAMDILYSGKVDGFCIVSSDSDFTRLATRLREAGMKVFGFGEKKTPKPFISACDKFIYIEILTAEPEVEESETGKPAAAKPSSQHQTKPAPKQPILKADKKLIKLISDSIEDIADENGWAFLGDLGNILIKKMPNFDSRNYGFGKLVQLIKNMNVFEIDQRETGKGNIKHVYVKRK</sequence>
<dbReference type="InterPro" id="IPR041966">
    <property type="entry name" value="LOTUS-like"/>
</dbReference>
<dbReference type="CDD" id="cd11297">
    <property type="entry name" value="PIN_LabA-like_N_1"/>
    <property type="match status" value="1"/>
</dbReference>
<dbReference type="InterPro" id="IPR021139">
    <property type="entry name" value="NYN"/>
</dbReference>
<keyword evidence="4" id="KW-1185">Reference proteome</keyword>
<feature type="region of interest" description="Disordered" evidence="1">
    <location>
        <begin position="154"/>
        <end position="178"/>
    </location>
</feature>
<evidence type="ECO:0000313" key="4">
    <source>
        <dbReference type="Proteomes" id="UP000321533"/>
    </source>
</evidence>
<dbReference type="Pfam" id="PF01936">
    <property type="entry name" value="NYN"/>
    <property type="match status" value="1"/>
</dbReference>
<dbReference type="PANTHER" id="PTHR35811:SF1">
    <property type="entry name" value="HTH OST-TYPE DOMAIN-CONTAINING PROTEIN"/>
    <property type="match status" value="1"/>
</dbReference>
<evidence type="ECO:0000259" key="2">
    <source>
        <dbReference type="PROSITE" id="PS51644"/>
    </source>
</evidence>
<dbReference type="Gene3D" id="3.30.420.610">
    <property type="entry name" value="LOTUS domain-like"/>
    <property type="match status" value="1"/>
</dbReference>
<dbReference type="CDD" id="cd10146">
    <property type="entry name" value="LabA_like_C"/>
    <property type="match status" value="1"/>
</dbReference>
<dbReference type="InterPro" id="IPR025605">
    <property type="entry name" value="OST-HTH/LOTUS_dom"/>
</dbReference>
<reference evidence="3 4" key="1">
    <citation type="journal article" date="2016" name="Int. J. Syst. Evol. Microbiol.">
        <title>Panacibacter ginsenosidivorans gen. nov., sp. nov., with ginsenoside converting activity isolated from soil of a ginseng field.</title>
        <authorList>
            <person name="Siddiqi M.Z."/>
            <person name="Muhammad Shafi S."/>
            <person name="Choi K.D."/>
            <person name="Im W.T."/>
        </authorList>
    </citation>
    <scope>NUCLEOTIDE SEQUENCE [LARGE SCALE GENOMIC DNA]</scope>
    <source>
        <strain evidence="3 4">Gsoil1550</strain>
    </source>
</reference>
<protein>
    <submittedName>
        <fullName evidence="3">NYN domain-containing protein</fullName>
    </submittedName>
</protein>
<evidence type="ECO:0000313" key="3">
    <source>
        <dbReference type="EMBL" id="QEC68395.1"/>
    </source>
</evidence>
<organism evidence="3 4">
    <name type="scientific">Panacibacter ginsenosidivorans</name>
    <dbReference type="NCBI Taxonomy" id="1813871"/>
    <lineage>
        <taxon>Bacteria</taxon>
        <taxon>Pseudomonadati</taxon>
        <taxon>Bacteroidota</taxon>
        <taxon>Chitinophagia</taxon>
        <taxon>Chitinophagales</taxon>
        <taxon>Chitinophagaceae</taxon>
        <taxon>Panacibacter</taxon>
    </lineage>
</organism>
<evidence type="ECO:0000256" key="1">
    <source>
        <dbReference type="SAM" id="MobiDB-lite"/>
    </source>
</evidence>
<dbReference type="PROSITE" id="PS51644">
    <property type="entry name" value="HTH_OST"/>
    <property type="match status" value="1"/>
</dbReference>
<proteinExistence type="predicted"/>
<dbReference type="KEGG" id="pgin:FRZ67_14185"/>